<organism evidence="3 4">
    <name type="scientific">Hemiselmis andersenii</name>
    <name type="common">Cryptophyte alga</name>
    <dbReference type="NCBI Taxonomy" id="464988"/>
    <lineage>
        <taxon>Eukaryota</taxon>
        <taxon>Cryptophyceae</taxon>
        <taxon>Cryptomonadales</taxon>
        <taxon>Hemiselmidaceae</taxon>
        <taxon>Hemiselmis</taxon>
    </lineage>
</organism>
<dbReference type="PROSITE" id="PS50294">
    <property type="entry name" value="WD_REPEATS_REGION"/>
    <property type="match status" value="1"/>
</dbReference>
<evidence type="ECO:0000313" key="4">
    <source>
        <dbReference type="Proteomes" id="UP000243127"/>
    </source>
</evidence>
<dbReference type="GO" id="GO:0034388">
    <property type="term" value="C:Pwp2p-containing subcomplex of 90S preribosome"/>
    <property type="evidence" value="ECO:0007669"/>
    <property type="project" value="TreeGrafter"/>
</dbReference>
<dbReference type="PANTHER" id="PTHR19858:SF0">
    <property type="entry name" value="PERIODIC TRYPTOPHAN PROTEIN 2 HOMOLOG"/>
    <property type="match status" value="1"/>
</dbReference>
<dbReference type="InterPro" id="IPR027145">
    <property type="entry name" value="PWP2"/>
</dbReference>
<dbReference type="SUPFAM" id="SSF82171">
    <property type="entry name" value="DPP6 N-terminal domain-like"/>
    <property type="match status" value="1"/>
</dbReference>
<feature type="repeat" description="WD" evidence="1">
    <location>
        <begin position="142"/>
        <end position="183"/>
    </location>
</feature>
<dbReference type="InterPro" id="IPR036322">
    <property type="entry name" value="WD40_repeat_dom_sf"/>
</dbReference>
<dbReference type="GO" id="GO:0000028">
    <property type="term" value="P:ribosomal small subunit assembly"/>
    <property type="evidence" value="ECO:0007669"/>
    <property type="project" value="TreeGrafter"/>
</dbReference>
<name>A9BKC1_HEMAN</name>
<dbReference type="SUPFAM" id="SSF50978">
    <property type="entry name" value="WD40 repeat-like"/>
    <property type="match status" value="2"/>
</dbReference>
<dbReference type="Proteomes" id="UP000243127">
    <property type="component" value="Nucleomorph 1"/>
</dbReference>
<feature type="transmembrane region" description="Helical" evidence="2">
    <location>
        <begin position="255"/>
        <end position="276"/>
    </location>
</feature>
<dbReference type="GeneID" id="5739645"/>
<evidence type="ECO:0000256" key="1">
    <source>
        <dbReference type="PROSITE-ProRule" id="PRU00221"/>
    </source>
</evidence>
<keyword evidence="3" id="KW-0542">Nucleomorph</keyword>
<dbReference type="AlphaFoldDB" id="A9BKC1"/>
<keyword evidence="2" id="KW-0472">Membrane</keyword>
<dbReference type="GO" id="GO:0000462">
    <property type="term" value="P:maturation of SSU-rRNA from tricistronic rRNA transcript (SSU-rRNA, 5.8S rRNA, LSU-rRNA)"/>
    <property type="evidence" value="ECO:0007669"/>
    <property type="project" value="TreeGrafter"/>
</dbReference>
<feature type="repeat" description="WD" evidence="1">
    <location>
        <begin position="473"/>
        <end position="514"/>
    </location>
</feature>
<evidence type="ECO:0000256" key="2">
    <source>
        <dbReference type="SAM" id="Phobius"/>
    </source>
</evidence>
<keyword evidence="2" id="KW-1133">Transmembrane helix</keyword>
<feature type="transmembrane region" description="Helical" evidence="2">
    <location>
        <begin position="297"/>
        <end position="319"/>
    </location>
</feature>
<reference evidence="3 4" key="1">
    <citation type="journal article" date="2007" name="Proc. Natl. Acad. Sci. U.S.A.">
        <title>Nucleomorph genome of Hemiselmis andersenii reveals complete intron loss and compaction as a driver of protein structure and function.</title>
        <authorList>
            <person name="Lane C.E."/>
            <person name="van den Heuvel K."/>
            <person name="Kozera C."/>
            <person name="Curtis B.A."/>
            <person name="Parsons B.J."/>
            <person name="Bowman S."/>
            <person name="Archibald J.M."/>
        </authorList>
    </citation>
    <scope>NUCLEOTIDE SEQUENCE [LARGE SCALE GENOMIC DNA]</scope>
    <source>
        <strain evidence="3 4">CCMP644</strain>
    </source>
</reference>
<protein>
    <submittedName>
        <fullName evidence="3">Gblp</fullName>
    </submittedName>
</protein>
<dbReference type="GO" id="GO:0032040">
    <property type="term" value="C:small-subunit processome"/>
    <property type="evidence" value="ECO:0007669"/>
    <property type="project" value="TreeGrafter"/>
</dbReference>
<dbReference type="PROSITE" id="PS50082">
    <property type="entry name" value="WD_REPEATS_2"/>
    <property type="match status" value="2"/>
</dbReference>
<dbReference type="SMART" id="SM00320">
    <property type="entry name" value="WD40"/>
    <property type="match status" value="6"/>
</dbReference>
<keyword evidence="2" id="KW-0812">Transmembrane</keyword>
<sequence length="804" mass="95028">MKKDTLTIKKQFGQFYSGGPILFITYNRKLFFPTQNSVSVIDLVNGKVEPLNFRSRDIINTIDIDQTGKFLTTIDKTNLLLIIDIDQKKIKTKLLLKGPCFTCKWSPRGKYLVLTISNFAQVWKIGFSEKNTQSFCQLARTYFSHYSEIISIDWNFSGNFFISASLDFTIKIFPFRKNSNFREINLTGFIERILSVKFFNFSNHFLVLCENNILYRIELLKKKEKEQEKNFSPVLDKNFIFKVKLKNKKSMATSFWIHPLSKILFLGYSTGILTIYDLKKISQKNHKNFQIKKIQKIIFSENFLSYISNFSMCLNVRFFSLGNLKKGKIIVYDREKEEINVIYESFFETPSCLAVSSNDKLLIVGDNKGTITIWSIKTGFCILKFSNHLLAINKVSFFKFFSRLAISASKDGSLKIYDLKKCMVIRTFSCKLKKKNFDSLAVNYSGFFIASSCQKTFKIHIWSLKKGVLIEILNGHESYINKLFFFGKRLKILSSSWDKTFRIWQFENYNKLNYSCICDIFRTKGKILGTCLNPNSKEIAFFVQNDGFLFFNLILKKVVFRIKNSLKKGFKTLNFSENTYKNLAMTYSFNGEKFFFSSSEGPVYYIISSLSLNENVSKRLWNEGFFYQLHFPELNIRKEKSANKFLPDRIIDFIFAKKHEYCFILSSTIFFYSLKFGKITKIKTKPKPFQKERKKLISEKTMKWLFFKKNLYFNFLFIQIFKKLAQIAQKKETQPQKRFIFFKTLRKKIFKKKFFTFPEFTKIFFNCEKNFKKKKNLIEIKILNKKNKILKKLNYLKTKLFFLI</sequence>
<gene>
    <name evidence="3" type="ORF">HAN_1g114</name>
</gene>
<proteinExistence type="predicted"/>
<dbReference type="RefSeq" id="XP_001712279.1">
    <property type="nucleotide sequence ID" value="XM_001712227.1"/>
</dbReference>
<accession>A9BKC1</accession>
<dbReference type="InterPro" id="IPR015943">
    <property type="entry name" value="WD40/YVTN_repeat-like_dom_sf"/>
</dbReference>
<geneLocation type="nucleomorph" evidence="3"/>
<dbReference type="Gene3D" id="2.130.10.10">
    <property type="entry name" value="YVTN repeat-like/Quinoprotein amine dehydrogenase"/>
    <property type="match status" value="2"/>
</dbReference>
<dbReference type="InterPro" id="IPR001680">
    <property type="entry name" value="WD40_rpt"/>
</dbReference>
<keyword evidence="1" id="KW-0853">WD repeat</keyword>
<dbReference type="EMBL" id="CP000881">
    <property type="protein sequence ID" value="ABW97954.1"/>
    <property type="molecule type" value="Genomic_DNA"/>
</dbReference>
<dbReference type="PANTHER" id="PTHR19858">
    <property type="entry name" value="WD40 REPEAT PROTEIN"/>
    <property type="match status" value="1"/>
</dbReference>
<evidence type="ECO:0000313" key="3">
    <source>
        <dbReference type="EMBL" id="ABW97954.1"/>
    </source>
</evidence>
<dbReference type="Pfam" id="PF00400">
    <property type="entry name" value="WD40"/>
    <property type="match status" value="3"/>
</dbReference>